<dbReference type="AlphaFoldDB" id="T1G9D0"/>
<dbReference type="FunCoup" id="T1G9D0">
    <property type="interactions" value="1352"/>
</dbReference>
<dbReference type="EMBL" id="KB097753">
    <property type="protein sequence ID" value="ESN90694.1"/>
    <property type="molecule type" value="Genomic_DNA"/>
</dbReference>
<dbReference type="GO" id="GO:0034472">
    <property type="term" value="P:snRNA 3'-end processing"/>
    <property type="evidence" value="ECO:0000318"/>
    <property type="project" value="GO_Central"/>
</dbReference>
<dbReference type="OrthoDB" id="9449012at2759"/>
<dbReference type="PANTHER" id="PTHR12957">
    <property type="entry name" value="DEAD/H BOX POLYPEPTIDE 26/DICE1-RELATED"/>
    <property type="match status" value="1"/>
</dbReference>
<dbReference type="CDD" id="cd00198">
    <property type="entry name" value="vWFA"/>
    <property type="match status" value="1"/>
</dbReference>
<feature type="compositionally biased region" description="Low complexity" evidence="1">
    <location>
        <begin position="825"/>
        <end position="850"/>
    </location>
</feature>
<evidence type="ECO:0000259" key="2">
    <source>
        <dbReference type="PROSITE" id="PS50234"/>
    </source>
</evidence>
<feature type="compositionally biased region" description="Low complexity" evidence="1">
    <location>
        <begin position="243"/>
        <end position="270"/>
    </location>
</feature>
<keyword evidence="5" id="KW-1185">Reference proteome</keyword>
<feature type="region of interest" description="Disordered" evidence="1">
    <location>
        <begin position="506"/>
        <end position="525"/>
    </location>
</feature>
<reference evidence="3 5" key="2">
    <citation type="journal article" date="2013" name="Nature">
        <title>Insights into bilaterian evolution from three spiralian genomes.</title>
        <authorList>
            <person name="Simakov O."/>
            <person name="Marletaz F."/>
            <person name="Cho S.J."/>
            <person name="Edsinger-Gonzales E."/>
            <person name="Havlak P."/>
            <person name="Hellsten U."/>
            <person name="Kuo D.H."/>
            <person name="Larsson T."/>
            <person name="Lv J."/>
            <person name="Arendt D."/>
            <person name="Savage R."/>
            <person name="Osoegawa K."/>
            <person name="de Jong P."/>
            <person name="Grimwood J."/>
            <person name="Chapman J.A."/>
            <person name="Shapiro H."/>
            <person name="Aerts A."/>
            <person name="Otillar R.P."/>
            <person name="Terry A.Y."/>
            <person name="Boore J.L."/>
            <person name="Grigoriev I.V."/>
            <person name="Lindberg D.R."/>
            <person name="Seaver E.C."/>
            <person name="Weisblat D.A."/>
            <person name="Putnam N.H."/>
            <person name="Rokhsar D.S."/>
        </authorList>
    </citation>
    <scope>NUCLEOTIDE SEQUENCE</scope>
</reference>
<dbReference type="RefSeq" id="XP_009031579.1">
    <property type="nucleotide sequence ID" value="XM_009033331.1"/>
</dbReference>
<evidence type="ECO:0000256" key="1">
    <source>
        <dbReference type="SAM" id="MobiDB-lite"/>
    </source>
</evidence>
<dbReference type="SUPFAM" id="SSF53300">
    <property type="entry name" value="vWA-like"/>
    <property type="match status" value="1"/>
</dbReference>
<protein>
    <recommendedName>
        <fullName evidence="2">VWFA domain-containing protein</fullName>
    </recommendedName>
</protein>
<dbReference type="InterPro" id="IPR036465">
    <property type="entry name" value="vWFA_dom_sf"/>
</dbReference>
<name>T1G9D0_HELRO</name>
<dbReference type="PANTHER" id="PTHR12957:SF2">
    <property type="entry name" value="INTEGRATOR COMPLEX SUBUNIT 6"/>
    <property type="match status" value="1"/>
</dbReference>
<dbReference type="Pfam" id="PF13519">
    <property type="entry name" value="VWA_2"/>
    <property type="match status" value="1"/>
</dbReference>
<proteinExistence type="predicted"/>
<dbReference type="Gene3D" id="3.40.50.410">
    <property type="entry name" value="von Willebrand factor, type A domain"/>
    <property type="match status" value="1"/>
</dbReference>
<dbReference type="FunFam" id="3.40.50.410:FF:000010">
    <property type="entry name" value="Integrator complex subunit 6 like"/>
    <property type="match status" value="1"/>
</dbReference>
<gene>
    <name evidence="4" type="primary">20217677</name>
    <name evidence="3" type="ORF">HELRODRAFT_96652</name>
</gene>
<sequence>MTIIVFLVDTSCSMNQRTYAGTTFLDTAKNAVEMFMKIRSRDPNCRWDRYMLLTFEEPPMNVKAGWKESHATFMKELKNLEAHCLTTLGPALKHTFDMLNTNRMQSGIDTYGQGRCPFFLEPAVIICLTDGKKMTSLTGASNELNLPMNVACLPGSELTKEPFRWDQRLYGIVFKMSATPIQDNLTYIPSDDSSIDAMCEVTGGRSYAVATQKMLMQCLESLVQKCQSGVVVNFEKLPSEPHSNNNNNNNNNDSNNNNGGSGKSQNSPQNQPWHNCKRLIYVPRSAQRGGTVGHWPIPEAYWPDASRDVLPPRTAHPIINFSCQPCEPITLENLPFDKYEMEPSPLTQYILERRQPHVVWQVYMQNSCNKYSTSDIGYPFGYIKASTTLNAVNLFVMPYNYAVLVPLLDELIKVLKYKPTIKWKMQFDAYLKTVPAYYANPLKRAFSRMSLPPTLNLIPDQMDNCLSYSVVLHLKKIKNQAKLEYDRLVASVGQYPTHCPTIRVLPSRPPTPRLASSLSSSTSSSAQRGDFKHLIIQYSAGNACGPKQGLLSSHNNMNNNNNNNMNNNNLGVDSFEVFNLHAIQKIVDTHIYTNPYDIHRSDLLLNLAKMRMNLLKSHNHALSTKFQNMDAIHNSPIQEMGNYQDYLKRQQPPLREIETTPTRVHTFGNPFKVKNMMIDEADEAMPGQSSSSSSSSSARKRSLSESSTSSSTSSSSSLSKANKKRGPIPRSYTLRTFLSSLSSSPPPPPSSPSLPSSLTPCPPTPIPSSDPVKSGSDDANRSNDVTMTSDENEPCIDLKVGSSEQTSLAGQSSDHSKLRKKNKNKNINNNKNKNNSNNNNNSMTTNNKNDLSIINNNVENIKMTNGIDVLVSQNHINNNSSNIADDISLDNSSNDAINNGVTDDDDFEVASSVLELLNSKKSILNGNVDTASFNSEIKKLIVTEVKKPGKKYTIIFNLLRCLRGDTSEKRSQIEKVISEASRFKKYALVRILEEYCNNNNRNNYSNSIRNNFL</sequence>
<dbReference type="Pfam" id="PF25462">
    <property type="entry name" value="Beta-barrel_INTS6"/>
    <property type="match status" value="1"/>
</dbReference>
<feature type="domain" description="VWFA" evidence="2">
    <location>
        <begin position="3"/>
        <end position="222"/>
    </location>
</feature>
<dbReference type="GO" id="GO:0032039">
    <property type="term" value="C:integrator complex"/>
    <property type="evidence" value="ECO:0000318"/>
    <property type="project" value="GO_Central"/>
</dbReference>
<dbReference type="CTD" id="20217677"/>
<feature type="compositionally biased region" description="Polar residues" evidence="1">
    <location>
        <begin position="802"/>
        <end position="813"/>
    </location>
</feature>
<dbReference type="HOGENOM" id="CLU_006789_0_0_1"/>
<reference evidence="5" key="1">
    <citation type="submission" date="2012-12" db="EMBL/GenBank/DDBJ databases">
        <authorList>
            <person name="Hellsten U."/>
            <person name="Grimwood J."/>
            <person name="Chapman J.A."/>
            <person name="Shapiro H."/>
            <person name="Aerts A."/>
            <person name="Otillar R.P."/>
            <person name="Terry A.Y."/>
            <person name="Boore J.L."/>
            <person name="Simakov O."/>
            <person name="Marletaz F."/>
            <person name="Cho S.-J."/>
            <person name="Edsinger-Gonzales E."/>
            <person name="Havlak P."/>
            <person name="Kuo D.-H."/>
            <person name="Larsson T."/>
            <person name="Lv J."/>
            <person name="Arendt D."/>
            <person name="Savage R."/>
            <person name="Osoegawa K."/>
            <person name="de Jong P."/>
            <person name="Lindberg D.R."/>
            <person name="Seaver E.C."/>
            <person name="Weisblat D.A."/>
            <person name="Putnam N.H."/>
            <person name="Grigoriev I.V."/>
            <person name="Rokhsar D.S."/>
        </authorList>
    </citation>
    <scope>NUCLEOTIDE SEQUENCE</scope>
</reference>
<dbReference type="InterPro" id="IPR051113">
    <property type="entry name" value="Integrator_subunit6"/>
</dbReference>
<dbReference type="OMA" id="LNQNHYG"/>
<feature type="region of interest" description="Disordered" evidence="1">
    <location>
        <begin position="683"/>
        <end position="850"/>
    </location>
</feature>
<feature type="compositionally biased region" description="Low complexity" evidence="1">
    <location>
        <begin position="704"/>
        <end position="720"/>
    </location>
</feature>
<feature type="region of interest" description="Disordered" evidence="1">
    <location>
        <begin position="237"/>
        <end position="270"/>
    </location>
</feature>
<evidence type="ECO:0000313" key="3">
    <source>
        <dbReference type="EMBL" id="ESN90694.1"/>
    </source>
</evidence>
<dbReference type="InterPro" id="IPR029307">
    <property type="entry name" value="INT_SG_DDX_CT_C"/>
</dbReference>
<dbReference type="InterPro" id="IPR057413">
    <property type="entry name" value="Beta-barrel_INTS6"/>
</dbReference>
<reference evidence="4" key="3">
    <citation type="submission" date="2015-06" db="UniProtKB">
        <authorList>
            <consortium name="EnsemblMetazoa"/>
        </authorList>
    </citation>
    <scope>IDENTIFICATION</scope>
</reference>
<feature type="compositionally biased region" description="Low complexity" evidence="1">
    <location>
        <begin position="513"/>
        <end position="525"/>
    </location>
</feature>
<organism evidence="4 5">
    <name type="scientific">Helobdella robusta</name>
    <name type="common">Californian leech</name>
    <dbReference type="NCBI Taxonomy" id="6412"/>
    <lineage>
        <taxon>Eukaryota</taxon>
        <taxon>Metazoa</taxon>
        <taxon>Spiralia</taxon>
        <taxon>Lophotrochozoa</taxon>
        <taxon>Annelida</taxon>
        <taxon>Clitellata</taxon>
        <taxon>Hirudinea</taxon>
        <taxon>Rhynchobdellida</taxon>
        <taxon>Glossiphoniidae</taxon>
        <taxon>Helobdella</taxon>
    </lineage>
</organism>
<dbReference type="KEGG" id="hro:HELRODRAFT_96652"/>
<dbReference type="InterPro" id="IPR002035">
    <property type="entry name" value="VWF_A"/>
</dbReference>
<dbReference type="InParanoid" id="T1G9D0"/>
<dbReference type="STRING" id="6412.T1G9D0"/>
<evidence type="ECO:0000313" key="5">
    <source>
        <dbReference type="Proteomes" id="UP000015101"/>
    </source>
</evidence>
<evidence type="ECO:0000313" key="4">
    <source>
        <dbReference type="EnsemblMetazoa" id="HelroP96652"/>
    </source>
</evidence>
<accession>T1G9D0</accession>
<dbReference type="Pfam" id="PF15300">
    <property type="entry name" value="INT_SG_DDX_CT_C"/>
    <property type="match status" value="1"/>
</dbReference>
<dbReference type="EMBL" id="AMQM01002367">
    <property type="status" value="NOT_ANNOTATED_CDS"/>
    <property type="molecule type" value="Genomic_DNA"/>
</dbReference>
<dbReference type="EnsemblMetazoa" id="HelroT96652">
    <property type="protein sequence ID" value="HelroP96652"/>
    <property type="gene ID" value="HelroG96652"/>
</dbReference>
<dbReference type="Proteomes" id="UP000015101">
    <property type="component" value="Unassembled WGS sequence"/>
</dbReference>
<dbReference type="GeneID" id="20217677"/>
<dbReference type="PROSITE" id="PS50234">
    <property type="entry name" value="VWFA"/>
    <property type="match status" value="1"/>
</dbReference>
<dbReference type="eggNOG" id="KOG3768">
    <property type="taxonomic scope" value="Eukaryota"/>
</dbReference>